<protein>
    <submittedName>
        <fullName evidence="3">Uncharacterized protein</fullName>
    </submittedName>
</protein>
<keyword evidence="2" id="KW-1185">Reference proteome</keyword>
<sequence length="134" mass="14919">MNKWIDGRTPEKIRVVGSEGHETAGRPPSFPAAMPARPRENRMDGRKEGLDCLEPKTAWLGLWRFLPSGNGRKRNEGKWRTPRPCGNSRAKWWGENATSERTNGDEDVTAKTLDKDAGVAPNGPQAMMMGMMPD</sequence>
<reference evidence="2" key="1">
    <citation type="journal article" date="2013" name="Genetics">
        <title>The draft genome and transcriptome of Panagrellus redivivus are shaped by the harsh demands of a free-living lifestyle.</title>
        <authorList>
            <person name="Srinivasan J."/>
            <person name="Dillman A.R."/>
            <person name="Macchietto M.G."/>
            <person name="Heikkinen L."/>
            <person name="Lakso M."/>
            <person name="Fracchia K.M."/>
            <person name="Antoshechkin I."/>
            <person name="Mortazavi A."/>
            <person name="Wong G."/>
            <person name="Sternberg P.W."/>
        </authorList>
    </citation>
    <scope>NUCLEOTIDE SEQUENCE [LARGE SCALE GENOMIC DNA]</scope>
    <source>
        <strain evidence="2">MT8872</strain>
    </source>
</reference>
<evidence type="ECO:0000256" key="1">
    <source>
        <dbReference type="SAM" id="MobiDB-lite"/>
    </source>
</evidence>
<proteinExistence type="predicted"/>
<dbReference type="WBParaSite" id="Pan_g13521.t1">
    <property type="protein sequence ID" value="Pan_g13521.t1"/>
    <property type="gene ID" value="Pan_g13521"/>
</dbReference>
<dbReference type="Proteomes" id="UP000492821">
    <property type="component" value="Unassembled WGS sequence"/>
</dbReference>
<evidence type="ECO:0000313" key="3">
    <source>
        <dbReference type="WBParaSite" id="Pan_g13521.t1"/>
    </source>
</evidence>
<feature type="compositionally biased region" description="Basic and acidic residues" evidence="1">
    <location>
        <begin position="37"/>
        <end position="47"/>
    </location>
</feature>
<feature type="region of interest" description="Disordered" evidence="1">
    <location>
        <begin position="17"/>
        <end position="47"/>
    </location>
</feature>
<feature type="compositionally biased region" description="Basic and acidic residues" evidence="1">
    <location>
        <begin position="102"/>
        <end position="117"/>
    </location>
</feature>
<accession>A0A7E4UWP0</accession>
<organism evidence="2 3">
    <name type="scientific">Panagrellus redivivus</name>
    <name type="common">Microworm</name>
    <dbReference type="NCBI Taxonomy" id="6233"/>
    <lineage>
        <taxon>Eukaryota</taxon>
        <taxon>Metazoa</taxon>
        <taxon>Ecdysozoa</taxon>
        <taxon>Nematoda</taxon>
        <taxon>Chromadorea</taxon>
        <taxon>Rhabditida</taxon>
        <taxon>Tylenchina</taxon>
        <taxon>Panagrolaimomorpha</taxon>
        <taxon>Panagrolaimoidea</taxon>
        <taxon>Panagrolaimidae</taxon>
        <taxon>Panagrellus</taxon>
    </lineage>
</organism>
<feature type="region of interest" description="Disordered" evidence="1">
    <location>
        <begin position="70"/>
        <end position="134"/>
    </location>
</feature>
<evidence type="ECO:0000313" key="2">
    <source>
        <dbReference type="Proteomes" id="UP000492821"/>
    </source>
</evidence>
<name>A0A7E4UWP0_PANRE</name>
<dbReference type="AlphaFoldDB" id="A0A7E4UWP0"/>
<reference evidence="3" key="2">
    <citation type="submission" date="2020-10" db="UniProtKB">
        <authorList>
            <consortium name="WormBaseParasite"/>
        </authorList>
    </citation>
    <scope>IDENTIFICATION</scope>
</reference>